<dbReference type="GO" id="GO:0051225">
    <property type="term" value="P:spindle assembly"/>
    <property type="evidence" value="ECO:0007669"/>
    <property type="project" value="TreeGrafter"/>
</dbReference>
<accession>A0A9P0HPC5</accession>
<keyword evidence="4" id="KW-1185">Reference proteome</keyword>
<dbReference type="GO" id="GO:0005813">
    <property type="term" value="C:centrosome"/>
    <property type="evidence" value="ECO:0007669"/>
    <property type="project" value="TreeGrafter"/>
</dbReference>
<dbReference type="PANTHER" id="PTHR12436">
    <property type="entry name" value="80 KDA MCM3-ASSOCIATED PROTEIN"/>
    <property type="match status" value="1"/>
</dbReference>
<dbReference type="Pfam" id="PF03399">
    <property type="entry name" value="SAC3_GANP"/>
    <property type="match status" value="1"/>
</dbReference>
<dbReference type="GO" id="GO:0051298">
    <property type="term" value="P:centrosome duplication"/>
    <property type="evidence" value="ECO:0007669"/>
    <property type="project" value="TreeGrafter"/>
</dbReference>
<name>A0A9P0HPC5_NEZVI</name>
<dbReference type="PANTHER" id="PTHR12436:SF38">
    <property type="entry name" value="SAC3 DOMAIN-CONTAINING PROTEIN 1"/>
    <property type="match status" value="1"/>
</dbReference>
<dbReference type="OrthoDB" id="264795at2759"/>
<evidence type="ECO:0000313" key="4">
    <source>
        <dbReference type="Proteomes" id="UP001152798"/>
    </source>
</evidence>
<dbReference type="AlphaFoldDB" id="A0A9P0HPC5"/>
<dbReference type="GO" id="GO:0005634">
    <property type="term" value="C:nucleus"/>
    <property type="evidence" value="ECO:0007669"/>
    <property type="project" value="TreeGrafter"/>
</dbReference>
<organism evidence="3 4">
    <name type="scientific">Nezara viridula</name>
    <name type="common">Southern green stink bug</name>
    <name type="synonym">Cimex viridulus</name>
    <dbReference type="NCBI Taxonomy" id="85310"/>
    <lineage>
        <taxon>Eukaryota</taxon>
        <taxon>Metazoa</taxon>
        <taxon>Ecdysozoa</taxon>
        <taxon>Arthropoda</taxon>
        <taxon>Hexapoda</taxon>
        <taxon>Insecta</taxon>
        <taxon>Pterygota</taxon>
        <taxon>Neoptera</taxon>
        <taxon>Paraneoptera</taxon>
        <taxon>Hemiptera</taxon>
        <taxon>Heteroptera</taxon>
        <taxon>Panheteroptera</taxon>
        <taxon>Pentatomomorpha</taxon>
        <taxon>Pentatomoidea</taxon>
        <taxon>Pentatomidae</taxon>
        <taxon>Pentatominae</taxon>
        <taxon>Nezara</taxon>
    </lineage>
</organism>
<evidence type="ECO:0000256" key="1">
    <source>
        <dbReference type="SAM" id="MobiDB-lite"/>
    </source>
</evidence>
<feature type="domain" description="SAC3/GANP/THP3 conserved" evidence="2">
    <location>
        <begin position="5"/>
        <end position="267"/>
    </location>
</feature>
<evidence type="ECO:0000313" key="3">
    <source>
        <dbReference type="EMBL" id="CAH1405409.1"/>
    </source>
</evidence>
<reference evidence="3" key="1">
    <citation type="submission" date="2022-01" db="EMBL/GenBank/DDBJ databases">
        <authorList>
            <person name="King R."/>
        </authorList>
    </citation>
    <scope>NUCLEOTIDE SEQUENCE</scope>
</reference>
<dbReference type="GO" id="GO:0005819">
    <property type="term" value="C:spindle"/>
    <property type="evidence" value="ECO:0007669"/>
    <property type="project" value="TreeGrafter"/>
</dbReference>
<protein>
    <recommendedName>
        <fullName evidence="2">SAC3/GANP/THP3 conserved domain-containing protein</fullName>
    </recommendedName>
</protein>
<dbReference type="Gene3D" id="1.25.40.990">
    <property type="match status" value="1"/>
</dbReference>
<dbReference type="EMBL" id="OV725082">
    <property type="protein sequence ID" value="CAH1405409.1"/>
    <property type="molecule type" value="Genomic_DNA"/>
</dbReference>
<dbReference type="InterPro" id="IPR045107">
    <property type="entry name" value="SAC3/GANP/THP3"/>
</dbReference>
<feature type="compositionally biased region" description="Polar residues" evidence="1">
    <location>
        <begin position="277"/>
        <end position="297"/>
    </location>
</feature>
<dbReference type="InterPro" id="IPR005062">
    <property type="entry name" value="SAC3/GANP/THP3_conserved"/>
</dbReference>
<sequence length="305" mass="34353">MNVIRTRRKREGLLHRLEIGCNLLPVKEFQRSAAGKQQDCSLSIRPPQVLQHTITYLFNCILPVDASLDAYNFVENRLRSVRQDLFKQQCPGHIVLPILEPIIRFYAWATYWYSELPGFDSYLNDVQLLECLKASLRVADESSEMPSSDIEALYLLLNLGNIHPLLRSFSLSTKRRSPLLVKSEKLSLDWHMGNYVRVCGKIKELPVLLAALISAKHFPTIRRHALGTMSVAYNSRNLVVPLSLLVSTGLFGDEKEAGEYCQHYGLQSGTEIRPNRSHSLAPSATSLTPEAPETSSAHRVASARK</sequence>
<gene>
    <name evidence="3" type="ORF">NEZAVI_LOCUS13633</name>
</gene>
<proteinExistence type="predicted"/>
<feature type="region of interest" description="Disordered" evidence="1">
    <location>
        <begin position="271"/>
        <end position="305"/>
    </location>
</feature>
<dbReference type="Proteomes" id="UP001152798">
    <property type="component" value="Chromosome 6"/>
</dbReference>
<evidence type="ECO:0000259" key="2">
    <source>
        <dbReference type="Pfam" id="PF03399"/>
    </source>
</evidence>